<gene>
    <name evidence="3" type="ORF">D7044_30515</name>
    <name evidence="2" type="ORF">D7147_22885</name>
</gene>
<keyword evidence="1" id="KW-0732">Signal</keyword>
<comment type="caution">
    <text evidence="3">The sequence shown here is derived from an EMBL/GenBank/DDBJ whole genome shotgun (WGS) entry which is preliminary data.</text>
</comment>
<dbReference type="OrthoDB" id="3697954at2"/>
<dbReference type="Proteomes" id="UP000275865">
    <property type="component" value="Unassembled WGS sequence"/>
</dbReference>
<dbReference type="AlphaFoldDB" id="A0A3A9Y3U3"/>
<dbReference type="EMBL" id="RAZT01000022">
    <property type="protein sequence ID" value="RKN26207.1"/>
    <property type="molecule type" value="Genomic_DNA"/>
</dbReference>
<evidence type="ECO:0000313" key="3">
    <source>
        <dbReference type="EMBL" id="RKN26207.1"/>
    </source>
</evidence>
<accession>A0A3A9Y3U3</accession>
<keyword evidence="4" id="KW-1185">Reference proteome</keyword>
<name>A0A3A9Y3U3_9ACTN</name>
<protein>
    <recommendedName>
        <fullName evidence="6">SH3 domain-containing protein</fullName>
    </recommendedName>
</protein>
<dbReference type="Proteomes" id="UP000271548">
    <property type="component" value="Unassembled WGS sequence"/>
</dbReference>
<evidence type="ECO:0000256" key="1">
    <source>
        <dbReference type="SAM" id="SignalP"/>
    </source>
</evidence>
<dbReference type="EMBL" id="RAZS01000008">
    <property type="protein sequence ID" value="RKN16691.1"/>
    <property type="molecule type" value="Genomic_DNA"/>
</dbReference>
<proteinExistence type="predicted"/>
<evidence type="ECO:0000313" key="4">
    <source>
        <dbReference type="Proteomes" id="UP000271548"/>
    </source>
</evidence>
<evidence type="ECO:0000313" key="5">
    <source>
        <dbReference type="Proteomes" id="UP000275865"/>
    </source>
</evidence>
<feature type="chain" id="PRO_5017437156" description="SH3 domain-containing protein" evidence="1">
    <location>
        <begin position="29"/>
        <end position="123"/>
    </location>
</feature>
<sequence length="123" mass="13164">MRRPLTVAAAAFALVATGALVAPSPASAHWSCGRAAPPDLDTTGGHHTVFTANLRVGSSLRCLDVGDVYMSESLDYHCYALDINGLDTWTYVVSVQTKARGWIRDDGLNDNGSRVWCPGQTQV</sequence>
<organism evidence="3 5">
    <name type="scientific">Micromonospora musae</name>
    <dbReference type="NCBI Taxonomy" id="1894970"/>
    <lineage>
        <taxon>Bacteria</taxon>
        <taxon>Bacillati</taxon>
        <taxon>Actinomycetota</taxon>
        <taxon>Actinomycetes</taxon>
        <taxon>Micromonosporales</taxon>
        <taxon>Micromonosporaceae</taxon>
        <taxon>Micromonospora</taxon>
    </lineage>
</organism>
<evidence type="ECO:0008006" key="6">
    <source>
        <dbReference type="Google" id="ProtNLM"/>
    </source>
</evidence>
<evidence type="ECO:0000313" key="2">
    <source>
        <dbReference type="EMBL" id="RKN16691.1"/>
    </source>
</evidence>
<reference evidence="4 5" key="1">
    <citation type="submission" date="2018-09" db="EMBL/GenBank/DDBJ databases">
        <title>Micromonospora sp. nov. MS1-9, isolated from a root of Musa sp.</title>
        <authorList>
            <person name="Kuncharoen N."/>
            <person name="Kudo T."/>
            <person name="Ohkuma M."/>
            <person name="Yuki M."/>
            <person name="Tanasupawat S."/>
        </authorList>
    </citation>
    <scope>NUCLEOTIDE SEQUENCE [LARGE SCALE GENOMIC DNA]</scope>
    <source>
        <strain evidence="3 5">MS1-9</strain>
        <strain evidence="2 4">NGC1-4</strain>
    </source>
</reference>
<feature type="signal peptide" evidence="1">
    <location>
        <begin position="1"/>
        <end position="28"/>
    </location>
</feature>